<name>A0A2R8BGA0_9RHOB</name>
<dbReference type="AlphaFoldDB" id="A0A2R8BGA0"/>
<protein>
    <recommendedName>
        <fullName evidence="4">Rap1a immunity protein domain-containing protein</fullName>
    </recommendedName>
</protein>
<feature type="chain" id="PRO_5015334493" description="Rap1a immunity protein domain-containing protein" evidence="1">
    <location>
        <begin position="26"/>
        <end position="109"/>
    </location>
</feature>
<dbReference type="EMBL" id="OMOR01000001">
    <property type="protein sequence ID" value="SPH22036.1"/>
    <property type="molecule type" value="Genomic_DNA"/>
</dbReference>
<feature type="signal peptide" evidence="1">
    <location>
        <begin position="1"/>
        <end position="25"/>
    </location>
</feature>
<accession>A0A2R8BGA0</accession>
<keyword evidence="1" id="KW-0732">Signal</keyword>
<dbReference type="Proteomes" id="UP000244880">
    <property type="component" value="Unassembled WGS sequence"/>
</dbReference>
<organism evidence="2 3">
    <name type="scientific">Ascidiaceihabitans donghaensis</name>
    <dbReference type="NCBI Taxonomy" id="1510460"/>
    <lineage>
        <taxon>Bacteria</taxon>
        <taxon>Pseudomonadati</taxon>
        <taxon>Pseudomonadota</taxon>
        <taxon>Alphaproteobacteria</taxon>
        <taxon>Rhodobacterales</taxon>
        <taxon>Paracoccaceae</taxon>
        <taxon>Ascidiaceihabitans</taxon>
    </lineage>
</organism>
<reference evidence="2 3" key="1">
    <citation type="submission" date="2018-03" db="EMBL/GenBank/DDBJ databases">
        <authorList>
            <person name="Keele B.F."/>
        </authorList>
    </citation>
    <scope>NUCLEOTIDE SEQUENCE [LARGE SCALE GENOMIC DNA]</scope>
    <source>
        <strain evidence="2 3">CECT 8599</strain>
    </source>
</reference>
<evidence type="ECO:0000313" key="3">
    <source>
        <dbReference type="Proteomes" id="UP000244880"/>
    </source>
</evidence>
<dbReference type="RefSeq" id="WP_108829039.1">
    <property type="nucleotide sequence ID" value="NZ_OMOR01000001.1"/>
</dbReference>
<proteinExistence type="predicted"/>
<keyword evidence="3" id="KW-1185">Reference proteome</keyword>
<dbReference type="OrthoDB" id="7868749at2"/>
<evidence type="ECO:0000313" key="2">
    <source>
        <dbReference type="EMBL" id="SPH22036.1"/>
    </source>
</evidence>
<sequence>MKFKLSVVVVIVLGLAALLTNPSQNEVEAQIEARLLAEIDAFDPGTQQEPVLQLIAGACQLGRSACAGVIRSLMDVQMDDRWFYSKIDIRFGRDHAQSCIGVFSKVVCR</sequence>
<evidence type="ECO:0008006" key="4">
    <source>
        <dbReference type="Google" id="ProtNLM"/>
    </source>
</evidence>
<evidence type="ECO:0000256" key="1">
    <source>
        <dbReference type="SAM" id="SignalP"/>
    </source>
</evidence>
<gene>
    <name evidence="2" type="ORF">ASD8599_02783</name>
</gene>